<evidence type="ECO:0000256" key="2">
    <source>
        <dbReference type="ARBA" id="ARBA00022603"/>
    </source>
</evidence>
<dbReference type="PANTHER" id="PTHR12829:SF7">
    <property type="entry name" value="N6-ADENOSINE-METHYLTRANSFERASE CATALYTIC SUBUNIT"/>
    <property type="match status" value="1"/>
</dbReference>
<keyword evidence="9" id="KW-1185">Reference proteome</keyword>
<name>A0A1X6P537_PORUM</name>
<keyword evidence="2" id="KW-0489">Methyltransferase</keyword>
<dbReference type="InterPro" id="IPR007757">
    <property type="entry name" value="MT-A70-like"/>
</dbReference>
<comment type="catalytic activity">
    <reaction evidence="5">
        <text>an adenosine in mRNA + S-adenosyl-L-methionine = an N(6)-methyladenosine in mRNA + S-adenosyl-L-homocysteine + H(+)</text>
        <dbReference type="Rhea" id="RHEA:55584"/>
        <dbReference type="Rhea" id="RHEA-COMP:12414"/>
        <dbReference type="Rhea" id="RHEA-COMP:12417"/>
        <dbReference type="ChEBI" id="CHEBI:15378"/>
        <dbReference type="ChEBI" id="CHEBI:57856"/>
        <dbReference type="ChEBI" id="CHEBI:59789"/>
        <dbReference type="ChEBI" id="CHEBI:74411"/>
        <dbReference type="ChEBI" id="CHEBI:74449"/>
        <dbReference type="EC" id="2.1.1.348"/>
    </reaction>
</comment>
<evidence type="ECO:0000256" key="3">
    <source>
        <dbReference type="ARBA" id="ARBA00022679"/>
    </source>
</evidence>
<dbReference type="AlphaFoldDB" id="A0A1X6P537"/>
<evidence type="ECO:0000256" key="1">
    <source>
        <dbReference type="ARBA" id="ARBA00012160"/>
    </source>
</evidence>
<sequence>MEALKKNGGRSIRVGIRRPRSSSPSRPTVRAGWARAPFASLPMKRRVVSPTSASQKVLIPLRVGDADASTTTLGCVPFYTPRRLPSTCLPIRADIRTFDVDKLMAAVGNFQSIICNFPWTAHDVKKAPYKDEASEPLTDDDFRGLPMATLQQHGYLFLWVSVTKVALAVETLEEEWGYTLVGNLTLVKMSVLYTSKAKNKKNRPAKETCLVARKGSRADAVRCYGDVLTTTAVPARTENLEQLYCMAEAAAGAGHCLELFASGHSLRDGWVSIGEGVPREK</sequence>
<dbReference type="Proteomes" id="UP000218209">
    <property type="component" value="Unassembled WGS sequence"/>
</dbReference>
<evidence type="ECO:0000256" key="4">
    <source>
        <dbReference type="ARBA" id="ARBA00022691"/>
    </source>
</evidence>
<gene>
    <name evidence="8" type="ORF">BU14_0212s0012</name>
</gene>
<evidence type="ECO:0000256" key="7">
    <source>
        <dbReference type="SAM" id="MobiDB-lite"/>
    </source>
</evidence>
<dbReference type="PROSITE" id="PS51143">
    <property type="entry name" value="MT_A70"/>
    <property type="match status" value="1"/>
</dbReference>
<evidence type="ECO:0000313" key="8">
    <source>
        <dbReference type="EMBL" id="OSX75992.1"/>
    </source>
</evidence>
<protein>
    <recommendedName>
        <fullName evidence="1">mRNA m(6)A methyltransferase</fullName>
        <ecNumber evidence="1">2.1.1.348</ecNumber>
    </recommendedName>
</protein>
<keyword evidence="3" id="KW-0808">Transferase</keyword>
<evidence type="ECO:0000256" key="5">
    <source>
        <dbReference type="ARBA" id="ARBA00048957"/>
    </source>
</evidence>
<dbReference type="GO" id="GO:0005634">
    <property type="term" value="C:nucleus"/>
    <property type="evidence" value="ECO:0007669"/>
    <property type="project" value="TreeGrafter"/>
</dbReference>
<feature type="region of interest" description="Disordered" evidence="7">
    <location>
        <begin position="1"/>
        <end position="29"/>
    </location>
</feature>
<dbReference type="PANTHER" id="PTHR12829">
    <property type="entry name" value="N6-ADENOSINE-METHYLTRANSFERASE"/>
    <property type="match status" value="1"/>
</dbReference>
<organism evidence="8 9">
    <name type="scientific">Porphyra umbilicalis</name>
    <name type="common">Purple laver</name>
    <name type="synonym">Red alga</name>
    <dbReference type="NCBI Taxonomy" id="2786"/>
    <lineage>
        <taxon>Eukaryota</taxon>
        <taxon>Rhodophyta</taxon>
        <taxon>Bangiophyceae</taxon>
        <taxon>Bangiales</taxon>
        <taxon>Bangiaceae</taxon>
        <taxon>Porphyra</taxon>
    </lineage>
</organism>
<reference evidence="8 9" key="1">
    <citation type="submission" date="2017-03" db="EMBL/GenBank/DDBJ databases">
        <title>WGS assembly of Porphyra umbilicalis.</title>
        <authorList>
            <person name="Brawley S.H."/>
            <person name="Blouin N.A."/>
            <person name="Ficko-Blean E."/>
            <person name="Wheeler G.L."/>
            <person name="Lohr M."/>
            <person name="Goodson H.V."/>
            <person name="Jenkins J.W."/>
            <person name="Blaby-Haas C.E."/>
            <person name="Helliwell K.E."/>
            <person name="Chan C."/>
            <person name="Marriage T."/>
            <person name="Bhattacharya D."/>
            <person name="Klein A.S."/>
            <person name="Badis Y."/>
            <person name="Brodie J."/>
            <person name="Cao Y."/>
            <person name="Collen J."/>
            <person name="Dittami S.M."/>
            <person name="Gachon C.M."/>
            <person name="Green B.R."/>
            <person name="Karpowicz S."/>
            <person name="Kim J.W."/>
            <person name="Kudahl U."/>
            <person name="Lin S."/>
            <person name="Michel G."/>
            <person name="Mittag M."/>
            <person name="Olson B.J."/>
            <person name="Pangilinan J."/>
            <person name="Peng Y."/>
            <person name="Qiu H."/>
            <person name="Shu S."/>
            <person name="Singer J.T."/>
            <person name="Smith A.G."/>
            <person name="Sprecher B.N."/>
            <person name="Wagner V."/>
            <person name="Wang W."/>
            <person name="Wang Z.-Y."/>
            <person name="Yan J."/>
            <person name="Yarish C."/>
            <person name="Zoeuner-Riek S."/>
            <person name="Zhuang Y."/>
            <person name="Zou Y."/>
            <person name="Lindquist E.A."/>
            <person name="Grimwood J."/>
            <person name="Barry K."/>
            <person name="Rokhsar D.S."/>
            <person name="Schmutz J."/>
            <person name="Stiller J.W."/>
            <person name="Grossman A.R."/>
            <person name="Prochnik S.E."/>
        </authorList>
    </citation>
    <scope>NUCLEOTIDE SEQUENCE [LARGE SCALE GENOMIC DNA]</scope>
    <source>
        <strain evidence="8">4086291</strain>
    </source>
</reference>
<dbReference type="EC" id="2.1.1.348" evidence="1"/>
<dbReference type="OrthoDB" id="10262526at2759"/>
<proteinExistence type="inferred from homology"/>
<dbReference type="GO" id="GO:0001734">
    <property type="term" value="F:mRNA m(6)A methyltransferase activity"/>
    <property type="evidence" value="ECO:0007669"/>
    <property type="project" value="UniProtKB-EC"/>
</dbReference>
<dbReference type="EMBL" id="KV918883">
    <property type="protein sequence ID" value="OSX75992.1"/>
    <property type="molecule type" value="Genomic_DNA"/>
</dbReference>
<comment type="similarity">
    <text evidence="6">Belongs to the MT-A70-like family.</text>
</comment>
<dbReference type="GO" id="GO:0032259">
    <property type="term" value="P:methylation"/>
    <property type="evidence" value="ECO:0007669"/>
    <property type="project" value="UniProtKB-KW"/>
</dbReference>
<dbReference type="Pfam" id="PF05063">
    <property type="entry name" value="MT-A70"/>
    <property type="match status" value="1"/>
</dbReference>
<dbReference type="GO" id="GO:0036396">
    <property type="term" value="C:RNA N6-methyladenosine methyltransferase complex"/>
    <property type="evidence" value="ECO:0007669"/>
    <property type="project" value="TreeGrafter"/>
</dbReference>
<accession>A0A1X6P537</accession>
<keyword evidence="4" id="KW-0949">S-adenosyl-L-methionine</keyword>
<evidence type="ECO:0000256" key="6">
    <source>
        <dbReference type="PROSITE-ProRule" id="PRU00489"/>
    </source>
</evidence>
<evidence type="ECO:0000313" key="9">
    <source>
        <dbReference type="Proteomes" id="UP000218209"/>
    </source>
</evidence>